<organism evidence="2 3">
    <name type="scientific">Nocardioides lianchengensis</name>
    <dbReference type="NCBI Taxonomy" id="1045774"/>
    <lineage>
        <taxon>Bacteria</taxon>
        <taxon>Bacillati</taxon>
        <taxon>Actinomycetota</taxon>
        <taxon>Actinomycetes</taxon>
        <taxon>Propionibacteriales</taxon>
        <taxon>Nocardioidaceae</taxon>
        <taxon>Nocardioides</taxon>
    </lineage>
</organism>
<keyword evidence="3" id="KW-1185">Reference proteome</keyword>
<dbReference type="Proteomes" id="UP000199034">
    <property type="component" value="Unassembled WGS sequence"/>
</dbReference>
<accession>A0A1G6LUD7</accession>
<evidence type="ECO:0000313" key="2">
    <source>
        <dbReference type="EMBL" id="SDC46918.1"/>
    </source>
</evidence>
<protein>
    <submittedName>
        <fullName evidence="2">Uncharacterized protein</fullName>
    </submittedName>
</protein>
<dbReference type="AlphaFoldDB" id="A0A1G6LUD7"/>
<gene>
    <name evidence="2" type="ORF">SAMN05421872_102364</name>
</gene>
<evidence type="ECO:0000313" key="3">
    <source>
        <dbReference type="Proteomes" id="UP000199034"/>
    </source>
</evidence>
<sequence length="197" mass="21176">MPRTFLDGLAAIRRMAADRVDIGAGNCKLRTREAFAVPSNGTPGASASWAAAPDQHPSSNPLDAPPLSFGWMTGGGQGHGHVVVVDEQGDIWTPGGPTDDDAWYETTAARLLDRWPNLRWVGWTRSIDGQYPALPTVAAPAKPASQTNRYGAIAAAIKALKVARGVAAAQGDTADRKRIGRRIIALRKDYRELRRRA</sequence>
<reference evidence="2 3" key="1">
    <citation type="submission" date="2016-10" db="EMBL/GenBank/DDBJ databases">
        <authorList>
            <person name="de Groot N.N."/>
        </authorList>
    </citation>
    <scope>NUCLEOTIDE SEQUENCE [LARGE SCALE GENOMIC DNA]</scope>
    <source>
        <strain evidence="2 3">CGMCC 4.6858</strain>
    </source>
</reference>
<evidence type="ECO:0000256" key="1">
    <source>
        <dbReference type="SAM" id="MobiDB-lite"/>
    </source>
</evidence>
<proteinExistence type="predicted"/>
<dbReference type="EMBL" id="FMZM01000002">
    <property type="protein sequence ID" value="SDC46918.1"/>
    <property type="molecule type" value="Genomic_DNA"/>
</dbReference>
<name>A0A1G6LUD7_9ACTN</name>
<feature type="region of interest" description="Disordered" evidence="1">
    <location>
        <begin position="39"/>
        <end position="63"/>
    </location>
</feature>
<dbReference type="STRING" id="1045774.SAMN05421872_102364"/>
<dbReference type="RefSeq" id="WP_090851797.1">
    <property type="nucleotide sequence ID" value="NZ_FMZM01000002.1"/>
</dbReference>